<feature type="transmembrane region" description="Helical" evidence="1">
    <location>
        <begin position="77"/>
        <end position="101"/>
    </location>
</feature>
<evidence type="ECO:0000313" key="4">
    <source>
        <dbReference type="Proteomes" id="UP001597361"/>
    </source>
</evidence>
<feature type="domain" description="Phosphatidic acid phosphatase type 2/haloperoxidase" evidence="2">
    <location>
        <begin position="83"/>
        <end position="193"/>
    </location>
</feature>
<dbReference type="SUPFAM" id="SSF48317">
    <property type="entry name" value="Acid phosphatase/Vanadium-dependent haloperoxidase"/>
    <property type="match status" value="1"/>
</dbReference>
<accession>A0ABW4VLC8</accession>
<dbReference type="PANTHER" id="PTHR14969">
    <property type="entry name" value="SPHINGOSINE-1-PHOSPHATE PHOSPHOHYDROLASE"/>
    <property type="match status" value="1"/>
</dbReference>
<protein>
    <submittedName>
        <fullName evidence="3">Phosphatase PAP2 family protein</fullName>
    </submittedName>
</protein>
<sequence>MTFRKDIPAFTFYLLFGSVLIFMLVLKYSNKGFSLYINELHHPILDAFFKHITHLGDGLMLLLFLPIIFFKKSTYGIILHLGALIHLVFVYLGKQVFFHGAPRPMLVFQDLSLHVVEGVKIASYNTFPSGHTATAFLLAALLAQTRPRQPFYQFFPFLLALLVAFSRVYLMQHFLVDVLAGMWIGYFSFFAAKAITLRFPPKWQNFRLNQFLLSKLQLGLVVWKRRIHSDNYRYRRLK</sequence>
<name>A0ABW4VLC8_9BACT</name>
<dbReference type="Pfam" id="PF01569">
    <property type="entry name" value="PAP2"/>
    <property type="match status" value="1"/>
</dbReference>
<organism evidence="3 4">
    <name type="scientific">Belliella marina</name>
    <dbReference type="NCBI Taxonomy" id="1644146"/>
    <lineage>
        <taxon>Bacteria</taxon>
        <taxon>Pseudomonadati</taxon>
        <taxon>Bacteroidota</taxon>
        <taxon>Cytophagia</taxon>
        <taxon>Cytophagales</taxon>
        <taxon>Cyclobacteriaceae</taxon>
        <taxon>Belliella</taxon>
    </lineage>
</organism>
<dbReference type="EMBL" id="JBHUHR010000015">
    <property type="protein sequence ID" value="MFD2034078.1"/>
    <property type="molecule type" value="Genomic_DNA"/>
</dbReference>
<dbReference type="InterPro" id="IPR036938">
    <property type="entry name" value="PAP2/HPO_sf"/>
</dbReference>
<dbReference type="Gene3D" id="1.20.144.10">
    <property type="entry name" value="Phosphatidic acid phosphatase type 2/haloperoxidase"/>
    <property type="match status" value="1"/>
</dbReference>
<keyword evidence="1" id="KW-1133">Transmembrane helix</keyword>
<feature type="transmembrane region" description="Helical" evidence="1">
    <location>
        <begin position="178"/>
        <end position="197"/>
    </location>
</feature>
<keyword evidence="4" id="KW-1185">Reference proteome</keyword>
<feature type="transmembrane region" description="Helical" evidence="1">
    <location>
        <begin position="48"/>
        <end position="70"/>
    </location>
</feature>
<dbReference type="PANTHER" id="PTHR14969:SF13">
    <property type="entry name" value="AT30094P"/>
    <property type="match status" value="1"/>
</dbReference>
<dbReference type="RefSeq" id="WP_376883937.1">
    <property type="nucleotide sequence ID" value="NZ_JBHUHR010000015.1"/>
</dbReference>
<reference evidence="4" key="1">
    <citation type="journal article" date="2019" name="Int. J. Syst. Evol. Microbiol.">
        <title>The Global Catalogue of Microorganisms (GCM) 10K type strain sequencing project: providing services to taxonomists for standard genome sequencing and annotation.</title>
        <authorList>
            <consortium name="The Broad Institute Genomics Platform"/>
            <consortium name="The Broad Institute Genome Sequencing Center for Infectious Disease"/>
            <person name="Wu L."/>
            <person name="Ma J."/>
        </authorList>
    </citation>
    <scope>NUCLEOTIDE SEQUENCE [LARGE SCALE GENOMIC DNA]</scope>
    <source>
        <strain evidence="4">CGMCC 1.15180</strain>
    </source>
</reference>
<keyword evidence="1" id="KW-0812">Transmembrane</keyword>
<evidence type="ECO:0000313" key="3">
    <source>
        <dbReference type="EMBL" id="MFD2034078.1"/>
    </source>
</evidence>
<dbReference type="Proteomes" id="UP001597361">
    <property type="component" value="Unassembled WGS sequence"/>
</dbReference>
<feature type="transmembrane region" description="Helical" evidence="1">
    <location>
        <begin position="154"/>
        <end position="172"/>
    </location>
</feature>
<dbReference type="CDD" id="cd01610">
    <property type="entry name" value="PAP2_like"/>
    <property type="match status" value="1"/>
</dbReference>
<dbReference type="InterPro" id="IPR000326">
    <property type="entry name" value="PAP2/HPO"/>
</dbReference>
<evidence type="ECO:0000259" key="2">
    <source>
        <dbReference type="SMART" id="SM00014"/>
    </source>
</evidence>
<gene>
    <name evidence="3" type="ORF">ACFSKL_04705</name>
</gene>
<proteinExistence type="predicted"/>
<evidence type="ECO:0000256" key="1">
    <source>
        <dbReference type="SAM" id="Phobius"/>
    </source>
</evidence>
<keyword evidence="1" id="KW-0472">Membrane</keyword>
<feature type="transmembrane region" description="Helical" evidence="1">
    <location>
        <begin position="121"/>
        <end position="142"/>
    </location>
</feature>
<comment type="caution">
    <text evidence="3">The sequence shown here is derived from an EMBL/GenBank/DDBJ whole genome shotgun (WGS) entry which is preliminary data.</text>
</comment>
<dbReference type="SMART" id="SM00014">
    <property type="entry name" value="acidPPc"/>
    <property type="match status" value="1"/>
</dbReference>
<feature type="transmembrane region" description="Helical" evidence="1">
    <location>
        <begin position="7"/>
        <end position="28"/>
    </location>
</feature>